<dbReference type="SUPFAM" id="SSF52425">
    <property type="entry name" value="Cryptochrome/photolyase, N-terminal domain"/>
    <property type="match status" value="1"/>
</dbReference>
<reference evidence="6 8" key="2">
    <citation type="submission" date="2020-01" db="EMBL/GenBank/DDBJ databases">
        <title>Draft genome sequence of Aspergillus lentulus IFM 60648.</title>
        <authorList>
            <person name="Takahashi H."/>
            <person name="Yaguchi T."/>
        </authorList>
    </citation>
    <scope>NUCLEOTIDE SEQUENCE [LARGE SCALE GENOMIC DNA]</scope>
    <source>
        <strain evidence="6 8">IFM 60648</strain>
    </source>
</reference>
<dbReference type="Proteomes" id="UP000465220">
    <property type="component" value="Unassembled WGS sequence"/>
</dbReference>
<sequence length="395" mass="45568">MAPQKRTTAGTRSNGTLAWCCENFIRRKRATNVARRTTTEPWNDTADQRRAIRANNAVVHWFKSDLRLYDNRALRMAYQTAKEHNIPLTSLYILSPQDLTAHLLTPARVDLILRTLHQLKRHWSEPDIPLCMEAQNVRKSIPQRIVDLCQHWGANHRYRNLEYEVDELQRDKLVRLCAKNGINFETAHDACVVLRGQEPGCNLGDARKYFKELFDSEVPAAPENKQLSEEEKKQLSQLYPAGEHEALRRLEAFLEEKVRDYKEARNMMCRQTTSILNPYSASGLLSPRTAFEHARRPNKTCLQHGDHGLVQWLGVQRDQVPHVVQRETGFPIVDAGMRADHDKWMQNWTRMIVASFLSKDLLIDWRRSERYVMESLIDGDSASNHGGWGFGSSTG</sequence>
<dbReference type="EMBL" id="JAAAPU010000134">
    <property type="protein sequence ID" value="KAF4201610.1"/>
    <property type="molecule type" value="Genomic_DNA"/>
</dbReference>
<dbReference type="InterPro" id="IPR002081">
    <property type="entry name" value="Cryptochrome/DNA_photolyase_1"/>
</dbReference>
<keyword evidence="3 4" id="KW-0274">FAD</keyword>
<dbReference type="AlphaFoldDB" id="A0AAN5YJY4"/>
<dbReference type="GO" id="GO:0071949">
    <property type="term" value="F:FAD binding"/>
    <property type="evidence" value="ECO:0007669"/>
    <property type="project" value="TreeGrafter"/>
</dbReference>
<comment type="similarity">
    <text evidence="1">Belongs to the DNA photolyase class-1 family.</text>
</comment>
<dbReference type="Gene3D" id="3.40.50.620">
    <property type="entry name" value="HUPs"/>
    <property type="match status" value="1"/>
</dbReference>
<reference evidence="7" key="1">
    <citation type="journal article" date="2020" name="bioRxiv">
        <title>Genomic and phenotypic heterogeneity of clinical isolates of the human pathogens Aspergillus fumigatus, Aspergillus lentulus and Aspergillus fumigatiaffinis.</title>
        <authorList>
            <person name="dos Santos R.A.C."/>
            <person name="Steenwyk J.L."/>
            <person name="Rivero-Menendez O."/>
            <person name="Mead M.E."/>
            <person name="Silva L.P."/>
            <person name="Bastos R.W."/>
            <person name="Alastruey-Izquierdo A."/>
            <person name="Goldman G.H."/>
            <person name="Rokas A."/>
        </authorList>
    </citation>
    <scope>NUCLEOTIDE SEQUENCE</scope>
    <source>
        <strain evidence="7">CNM-CM8927</strain>
    </source>
</reference>
<dbReference type="GO" id="GO:0032922">
    <property type="term" value="P:circadian regulation of gene expression"/>
    <property type="evidence" value="ECO:0007669"/>
    <property type="project" value="TreeGrafter"/>
</dbReference>
<dbReference type="GO" id="GO:0005737">
    <property type="term" value="C:cytoplasm"/>
    <property type="evidence" value="ECO:0007669"/>
    <property type="project" value="TreeGrafter"/>
</dbReference>
<dbReference type="PROSITE" id="PS51645">
    <property type="entry name" value="PHR_CRY_ALPHA_BETA"/>
    <property type="match status" value="1"/>
</dbReference>
<feature type="domain" description="Photolyase/cryptochrome alpha/beta" evidence="5">
    <location>
        <begin position="56"/>
        <end position="192"/>
    </location>
</feature>
<dbReference type="PANTHER" id="PTHR11455">
    <property type="entry name" value="CRYPTOCHROME"/>
    <property type="match status" value="1"/>
</dbReference>
<dbReference type="Pfam" id="PF00875">
    <property type="entry name" value="DNA_photolyase"/>
    <property type="match status" value="1"/>
</dbReference>
<dbReference type="GO" id="GO:0043153">
    <property type="term" value="P:entrainment of circadian clock by photoperiod"/>
    <property type="evidence" value="ECO:0007669"/>
    <property type="project" value="TreeGrafter"/>
</dbReference>
<dbReference type="SUPFAM" id="SSF48173">
    <property type="entry name" value="Cryptochrome/photolyase FAD-binding domain"/>
    <property type="match status" value="1"/>
</dbReference>
<name>A0AAN5YJY4_ASPLE</name>
<dbReference type="InterPro" id="IPR006050">
    <property type="entry name" value="DNA_photolyase_N"/>
</dbReference>
<comment type="caution">
    <text evidence="7">The sequence shown here is derived from an EMBL/GenBank/DDBJ whole genome shotgun (WGS) entry which is preliminary data.</text>
</comment>
<gene>
    <name evidence="7" type="ORF">CNMCM8927_001345</name>
    <name evidence="6" type="ORF">IFM60648_04276</name>
</gene>
<dbReference type="InterPro" id="IPR014729">
    <property type="entry name" value="Rossmann-like_a/b/a_fold"/>
</dbReference>
<keyword evidence="2 4" id="KW-0285">Flavoprotein</keyword>
<evidence type="ECO:0000256" key="3">
    <source>
        <dbReference type="ARBA" id="ARBA00022827"/>
    </source>
</evidence>
<dbReference type="Proteomes" id="UP000649114">
    <property type="component" value="Unassembled WGS sequence"/>
</dbReference>
<keyword evidence="8" id="KW-1185">Reference proteome</keyword>
<dbReference type="PRINTS" id="PR00147">
    <property type="entry name" value="DNAPHOTLYASE"/>
</dbReference>
<evidence type="ECO:0000256" key="2">
    <source>
        <dbReference type="ARBA" id="ARBA00022630"/>
    </source>
</evidence>
<evidence type="ECO:0000313" key="8">
    <source>
        <dbReference type="Proteomes" id="UP000465220"/>
    </source>
</evidence>
<dbReference type="GO" id="GO:0005634">
    <property type="term" value="C:nucleus"/>
    <property type="evidence" value="ECO:0007669"/>
    <property type="project" value="TreeGrafter"/>
</dbReference>
<protein>
    <submittedName>
        <fullName evidence="6">Deoxyribodipyrimidine photo-lyase Phr1, putative</fullName>
    </submittedName>
</protein>
<dbReference type="PANTHER" id="PTHR11455:SF18">
    <property type="entry name" value="SI:CH1073-390K14.1"/>
    <property type="match status" value="1"/>
</dbReference>
<dbReference type="Pfam" id="PF03441">
    <property type="entry name" value="FAD_binding_7"/>
    <property type="match status" value="1"/>
</dbReference>
<accession>A0AAN5YJY4</accession>
<feature type="binding site" evidence="4">
    <location>
        <position position="261"/>
    </location>
    <ligand>
        <name>FAD</name>
        <dbReference type="ChEBI" id="CHEBI:57692"/>
    </ligand>
</feature>
<evidence type="ECO:0000313" key="9">
    <source>
        <dbReference type="Proteomes" id="UP000649114"/>
    </source>
</evidence>
<dbReference type="EMBL" id="BLKI01000020">
    <property type="protein sequence ID" value="GFF74769.1"/>
    <property type="molecule type" value="Genomic_DNA"/>
</dbReference>
<evidence type="ECO:0000256" key="4">
    <source>
        <dbReference type="PIRSR" id="PIRSR602081-1"/>
    </source>
</evidence>
<dbReference type="GO" id="GO:0003904">
    <property type="term" value="F:deoxyribodipyrimidine photo-lyase activity"/>
    <property type="evidence" value="ECO:0007669"/>
    <property type="project" value="TreeGrafter"/>
</dbReference>
<dbReference type="InterPro" id="IPR005101">
    <property type="entry name" value="Cryptochr/Photolyase_FAD-bd"/>
</dbReference>
<evidence type="ECO:0000259" key="5">
    <source>
        <dbReference type="PROSITE" id="PS51645"/>
    </source>
</evidence>
<organism evidence="7 9">
    <name type="scientific">Aspergillus lentulus</name>
    <dbReference type="NCBI Taxonomy" id="293939"/>
    <lineage>
        <taxon>Eukaryota</taxon>
        <taxon>Fungi</taxon>
        <taxon>Dikarya</taxon>
        <taxon>Ascomycota</taxon>
        <taxon>Pezizomycotina</taxon>
        <taxon>Eurotiomycetes</taxon>
        <taxon>Eurotiomycetidae</taxon>
        <taxon>Eurotiales</taxon>
        <taxon>Aspergillaceae</taxon>
        <taxon>Aspergillus</taxon>
        <taxon>Aspergillus subgen. Fumigati</taxon>
    </lineage>
</organism>
<feature type="binding site" evidence="4">
    <location>
        <begin position="378"/>
        <end position="380"/>
    </location>
    <ligand>
        <name>FAD</name>
        <dbReference type="ChEBI" id="CHEBI:57692"/>
    </ligand>
</feature>
<dbReference type="Gene3D" id="1.10.579.10">
    <property type="entry name" value="DNA Cyclobutane Dipyrimidine Photolyase, subunit A, domain 3"/>
    <property type="match status" value="1"/>
</dbReference>
<evidence type="ECO:0000313" key="7">
    <source>
        <dbReference type="EMBL" id="KAF4201610.1"/>
    </source>
</evidence>
<evidence type="ECO:0000256" key="1">
    <source>
        <dbReference type="ARBA" id="ARBA00005862"/>
    </source>
</evidence>
<evidence type="ECO:0000313" key="6">
    <source>
        <dbReference type="EMBL" id="GFF74769.1"/>
    </source>
</evidence>
<dbReference type="InterPro" id="IPR036134">
    <property type="entry name" value="Crypto/Photolyase_FAD-like_sf"/>
</dbReference>
<dbReference type="InterPro" id="IPR036155">
    <property type="entry name" value="Crypto/Photolyase_N_sf"/>
</dbReference>
<comment type="cofactor">
    <cofactor evidence="4">
        <name>FAD</name>
        <dbReference type="ChEBI" id="CHEBI:57692"/>
    </cofactor>
    <text evidence="4">Binds 1 FAD per subunit.</text>
</comment>
<proteinExistence type="inferred from homology"/>
<dbReference type="Gene3D" id="1.25.40.80">
    <property type="match status" value="1"/>
</dbReference>
<reference evidence="7" key="3">
    <citation type="submission" date="2020-04" db="EMBL/GenBank/DDBJ databases">
        <authorList>
            <person name="Santos R.A.C."/>
            <person name="Steenwyk J.L."/>
            <person name="Rivero-Menendez O."/>
            <person name="Mead M.E."/>
            <person name="Silva L.P."/>
            <person name="Bastos R.W."/>
            <person name="Alastruey-Izquierdo A."/>
            <person name="Goldman G.H."/>
            <person name="Rokas A."/>
        </authorList>
    </citation>
    <scope>NUCLEOTIDE SEQUENCE</scope>
    <source>
        <strain evidence="7">CNM-CM8927</strain>
    </source>
</reference>
<dbReference type="GO" id="GO:0003677">
    <property type="term" value="F:DNA binding"/>
    <property type="evidence" value="ECO:0007669"/>
    <property type="project" value="TreeGrafter"/>
</dbReference>